<reference evidence="1 2" key="1">
    <citation type="submission" date="2024-05" db="EMBL/GenBank/DDBJ databases">
        <authorList>
            <person name="Kim H.-Y."/>
            <person name="Kim E."/>
            <person name="Cai Y."/>
            <person name="Yang S.-M."/>
            <person name="Lee W."/>
        </authorList>
    </citation>
    <scope>NUCLEOTIDE SEQUENCE [LARGE SCALE GENOMIC DNA]</scope>
    <source>
        <strain evidence="1 2">FBL11</strain>
    </source>
</reference>
<sequence>MRTIKDEQDLKKYIYNLERENESLKKSHSYRVGKSLISIKDNLLEKKFKNLVPASKRLLEATKKAEKKPSHVAIDIKKINSSVAKSKANPAAYINSIDIQDSIQHYFIPKTKYKKVVGVFFLDSSSISNEYTSILLTPDNYRETIAKSNIDFLIFDLQKLKDNPLWFAFGTHDSIFLLRSFVLSVKSQPSIVKVLIANEDITLFPLLMKLKDLGFFDVTQSTSFVA</sequence>
<dbReference type="EMBL" id="JBDGHN010000005">
    <property type="protein sequence ID" value="MEN2751839.1"/>
    <property type="molecule type" value="Genomic_DNA"/>
</dbReference>
<evidence type="ECO:0000313" key="1">
    <source>
        <dbReference type="EMBL" id="MEN2751839.1"/>
    </source>
</evidence>
<organism evidence="1 2">
    <name type="scientific">Psychrobacter saeujeotis</name>
    <dbReference type="NCBI Taxonomy" id="3143436"/>
    <lineage>
        <taxon>Bacteria</taxon>
        <taxon>Pseudomonadati</taxon>
        <taxon>Pseudomonadota</taxon>
        <taxon>Gammaproteobacteria</taxon>
        <taxon>Moraxellales</taxon>
        <taxon>Moraxellaceae</taxon>
        <taxon>Psychrobacter</taxon>
    </lineage>
</organism>
<evidence type="ECO:0000313" key="2">
    <source>
        <dbReference type="Proteomes" id="UP001461960"/>
    </source>
</evidence>
<gene>
    <name evidence="1" type="ORF">AAIR29_09360</name>
</gene>
<dbReference type="RefSeq" id="WP_299218644.1">
    <property type="nucleotide sequence ID" value="NZ_JBDGHN010000005.1"/>
</dbReference>
<keyword evidence="2" id="KW-1185">Reference proteome</keyword>
<comment type="caution">
    <text evidence="1">The sequence shown here is derived from an EMBL/GenBank/DDBJ whole genome shotgun (WGS) entry which is preliminary data.</text>
</comment>
<name>A0ABU9X8V8_9GAMM</name>
<proteinExistence type="predicted"/>
<protein>
    <submittedName>
        <fullName evidence="1">Uncharacterized protein</fullName>
    </submittedName>
</protein>
<dbReference type="Proteomes" id="UP001461960">
    <property type="component" value="Unassembled WGS sequence"/>
</dbReference>
<accession>A0ABU9X8V8</accession>